<dbReference type="InterPro" id="IPR016058">
    <property type="entry name" value="Pheromone_Er1_protoz"/>
</dbReference>
<evidence type="ECO:0000256" key="3">
    <source>
        <dbReference type="ARBA" id="ARBA00023044"/>
    </source>
</evidence>
<reference evidence="6" key="1">
    <citation type="journal article" date="2018" name="J. Eukaryot. Microbiol.">
        <title>The Sub-Chromosomic Macronuclear Pheromone Genes of the Ciliate Euplotes raikovi: Comparative Structural Analysis and Insights into the Mechanism of Expression.</title>
        <authorList>
            <person name="Ricci F."/>
            <person name="Candelori A."/>
            <person name="Brandi A."/>
            <person name="Alimenti C."/>
            <person name="Luporini P."/>
            <person name="Vallesi A."/>
        </authorList>
    </citation>
    <scope>NUCLEOTIDE SEQUENCE</scope>
</reference>
<dbReference type="AlphaFoldDB" id="A0A346CI64"/>
<evidence type="ECO:0000256" key="5">
    <source>
        <dbReference type="SAM" id="SignalP"/>
    </source>
</evidence>
<dbReference type="CDD" id="cd23510">
    <property type="entry name" value="MER1_2_10"/>
    <property type="match status" value="1"/>
</dbReference>
<comment type="subcellular location">
    <subcellularLocation>
        <location evidence="1">Secreted</location>
    </subcellularLocation>
</comment>
<evidence type="ECO:0000313" key="6">
    <source>
        <dbReference type="EMBL" id="AXL95189.1"/>
    </source>
</evidence>
<feature type="chain" id="PRO_5017046314" evidence="5">
    <location>
        <begin position="20"/>
        <end position="75"/>
    </location>
</feature>
<feature type="signal peptide" evidence="5">
    <location>
        <begin position="1"/>
        <end position="19"/>
    </location>
</feature>
<protein>
    <submittedName>
        <fullName evidence="6">Er-10 pheromone</fullName>
    </submittedName>
</protein>
<dbReference type="InterPro" id="IPR009064">
    <property type="entry name" value="Pheromone_protoz"/>
</dbReference>
<name>A0A346CI64_EUPRA</name>
<dbReference type="GO" id="GO:0005186">
    <property type="term" value="F:pheromone activity"/>
    <property type="evidence" value="ECO:0007669"/>
    <property type="project" value="UniProtKB-KW"/>
</dbReference>
<accession>A0A346CI64</accession>
<sequence>MNKLAILAIIAMVLFSANAFRFQSRIRSNVEAKTETRDLCEQSALQCNEQGCHNFCSPEDKPGCLGMVWNPELCP</sequence>
<keyword evidence="2" id="KW-0964">Secreted</keyword>
<dbReference type="Gene3D" id="1.20.50.10">
    <property type="entry name" value="Pheromone ER-1"/>
    <property type="match status" value="1"/>
</dbReference>
<dbReference type="Pfam" id="PF06360">
    <property type="entry name" value="E_raikovi_mat"/>
    <property type="match status" value="1"/>
</dbReference>
<keyword evidence="4" id="KW-1015">Disulfide bond</keyword>
<keyword evidence="5" id="KW-0732">Signal</keyword>
<proteinExistence type="predicted"/>
<evidence type="ECO:0000256" key="1">
    <source>
        <dbReference type="ARBA" id="ARBA00004613"/>
    </source>
</evidence>
<dbReference type="EMBL" id="MH423859">
    <property type="protein sequence ID" value="AXL95189.1"/>
    <property type="molecule type" value="Genomic_DNA"/>
</dbReference>
<evidence type="ECO:0000256" key="4">
    <source>
        <dbReference type="ARBA" id="ARBA00023157"/>
    </source>
</evidence>
<dbReference type="SMR" id="A0A346CI64"/>
<dbReference type="GO" id="GO:0005576">
    <property type="term" value="C:extracellular region"/>
    <property type="evidence" value="ECO:0007669"/>
    <property type="project" value="UniProtKB-SubCell"/>
</dbReference>
<dbReference type="InterPro" id="IPR036245">
    <property type="entry name" value="Pheromone_protoz_sf"/>
</dbReference>
<keyword evidence="3" id="KW-0588">Pheromone</keyword>
<organism evidence="6">
    <name type="scientific">Euplotes raikovi</name>
    <dbReference type="NCBI Taxonomy" id="5938"/>
    <lineage>
        <taxon>Eukaryota</taxon>
        <taxon>Sar</taxon>
        <taxon>Alveolata</taxon>
        <taxon>Ciliophora</taxon>
        <taxon>Intramacronucleata</taxon>
        <taxon>Spirotrichea</taxon>
        <taxon>Hypotrichia</taxon>
        <taxon>Euplotida</taxon>
        <taxon>Euplotidae</taxon>
        <taxon>Euplotes</taxon>
    </lineage>
</organism>
<dbReference type="SUPFAM" id="SSF47014">
    <property type="entry name" value="Protozoan pheromone proteins"/>
    <property type="match status" value="1"/>
</dbReference>
<evidence type="ECO:0000256" key="2">
    <source>
        <dbReference type="ARBA" id="ARBA00022525"/>
    </source>
</evidence>